<evidence type="ECO:0000313" key="3">
    <source>
        <dbReference type="Proteomes" id="UP000499080"/>
    </source>
</evidence>
<protein>
    <submittedName>
        <fullName evidence="2">Uncharacterized protein</fullName>
    </submittedName>
</protein>
<comment type="caution">
    <text evidence="2">The sequence shown here is derived from an EMBL/GenBank/DDBJ whole genome shotgun (WGS) entry which is preliminary data.</text>
</comment>
<sequence>MRQPLYPDNIRSVSDQYSIRSFPVLCAGLGLRPLVSFGLYPDYISLLKMEMVCCPESKAFPPQSQKENIPGQSAAFGQTTFPAGVKQSPMFRTPGRQR</sequence>
<dbReference type="Proteomes" id="UP000499080">
    <property type="component" value="Unassembled WGS sequence"/>
</dbReference>
<evidence type="ECO:0000313" key="2">
    <source>
        <dbReference type="EMBL" id="GBO32440.1"/>
    </source>
</evidence>
<name>A0A4Y2W8I2_ARAVE</name>
<reference evidence="2 3" key="1">
    <citation type="journal article" date="2019" name="Sci. Rep.">
        <title>Orb-weaving spider Araneus ventricosus genome elucidates the spidroin gene catalogue.</title>
        <authorList>
            <person name="Kono N."/>
            <person name="Nakamura H."/>
            <person name="Ohtoshi R."/>
            <person name="Moran D.A.P."/>
            <person name="Shinohara A."/>
            <person name="Yoshida Y."/>
            <person name="Fujiwara M."/>
            <person name="Mori M."/>
            <person name="Tomita M."/>
            <person name="Arakawa K."/>
        </authorList>
    </citation>
    <scope>NUCLEOTIDE SEQUENCE [LARGE SCALE GENOMIC DNA]</scope>
</reference>
<dbReference type="AlphaFoldDB" id="A0A4Y2W8I2"/>
<organism evidence="2 3">
    <name type="scientific">Araneus ventricosus</name>
    <name type="common">Orbweaver spider</name>
    <name type="synonym">Epeira ventricosa</name>
    <dbReference type="NCBI Taxonomy" id="182803"/>
    <lineage>
        <taxon>Eukaryota</taxon>
        <taxon>Metazoa</taxon>
        <taxon>Ecdysozoa</taxon>
        <taxon>Arthropoda</taxon>
        <taxon>Chelicerata</taxon>
        <taxon>Arachnida</taxon>
        <taxon>Araneae</taxon>
        <taxon>Araneomorphae</taxon>
        <taxon>Entelegynae</taxon>
        <taxon>Araneoidea</taxon>
        <taxon>Araneidae</taxon>
        <taxon>Araneus</taxon>
    </lineage>
</organism>
<evidence type="ECO:0000256" key="1">
    <source>
        <dbReference type="SAM" id="MobiDB-lite"/>
    </source>
</evidence>
<accession>A0A4Y2W8I2</accession>
<gene>
    <name evidence="2" type="ORF">AVEN_273245_1</name>
</gene>
<proteinExistence type="predicted"/>
<dbReference type="EMBL" id="BGPR01055893">
    <property type="protein sequence ID" value="GBO32440.1"/>
    <property type="molecule type" value="Genomic_DNA"/>
</dbReference>
<keyword evidence="3" id="KW-1185">Reference proteome</keyword>
<feature type="region of interest" description="Disordered" evidence="1">
    <location>
        <begin position="77"/>
        <end position="98"/>
    </location>
</feature>